<dbReference type="Proteomes" id="UP000502377">
    <property type="component" value="Chromosome"/>
</dbReference>
<reference evidence="1 2" key="1">
    <citation type="submission" date="2016-07" db="EMBL/GenBank/DDBJ databases">
        <title>Comparative genomics of the Campylobacter concisus group.</title>
        <authorList>
            <person name="Miller W.G."/>
            <person name="Yee E."/>
            <person name="Chapman M.H."/>
            <person name="Huynh S."/>
            <person name="Bono J.L."/>
            <person name="On S.L.W."/>
            <person name="StLeger J."/>
            <person name="Foster G."/>
            <person name="Parker C.T."/>
        </authorList>
    </citation>
    <scope>NUCLEOTIDE SEQUENCE [LARGE SCALE GENOMIC DNA]</scope>
    <source>
        <strain evidence="1 2">ATCC 33238</strain>
    </source>
</reference>
<proteinExistence type="predicted"/>
<dbReference type="EMBL" id="CP012543">
    <property type="protein sequence ID" value="QCD45901.1"/>
    <property type="molecule type" value="Genomic_DNA"/>
</dbReference>
<organism evidence="1 2">
    <name type="scientific">Campylobacter rectus</name>
    <name type="common">Wolinella recta</name>
    <dbReference type="NCBI Taxonomy" id="203"/>
    <lineage>
        <taxon>Bacteria</taxon>
        <taxon>Pseudomonadati</taxon>
        <taxon>Campylobacterota</taxon>
        <taxon>Epsilonproteobacteria</taxon>
        <taxon>Campylobacterales</taxon>
        <taxon>Campylobacteraceae</taxon>
        <taxon>Campylobacter</taxon>
    </lineage>
</organism>
<dbReference type="RefSeq" id="WP_004319776.1">
    <property type="nucleotide sequence ID" value="NZ_CP012543.1"/>
</dbReference>
<accession>A0A6G5QJS1</accession>
<gene>
    <name evidence="1" type="ORF">CRECT_0201</name>
</gene>
<protein>
    <submittedName>
        <fullName evidence="1">Uncharacterized protein</fullName>
    </submittedName>
</protein>
<evidence type="ECO:0000313" key="1">
    <source>
        <dbReference type="EMBL" id="QCD45901.1"/>
    </source>
</evidence>
<dbReference type="AlphaFoldDB" id="A0A6G5QJS1"/>
<sequence length="75" mass="7971">MTFLRILTRAFSMSFCMINNCTVEIIPASADATALLSPCSLALSVLALDGASIYAAIAGLASAKYRLFHLLLAIF</sequence>
<dbReference type="KEGG" id="crx:CRECT_0201"/>
<name>A0A6G5QJS1_CAMRE</name>
<evidence type="ECO:0000313" key="2">
    <source>
        <dbReference type="Proteomes" id="UP000502377"/>
    </source>
</evidence>